<keyword evidence="4" id="KW-1185">Reference proteome</keyword>
<dbReference type="InterPro" id="IPR047740">
    <property type="entry name" value="SMEK_dom"/>
</dbReference>
<dbReference type="Pfam" id="PF20275">
    <property type="entry name" value="CTD10"/>
    <property type="match status" value="1"/>
</dbReference>
<accession>A0A2R9SY34</accession>
<dbReference type="NCBIfam" id="NF033859">
    <property type="entry name" value="SMEK_N"/>
    <property type="match status" value="1"/>
</dbReference>
<evidence type="ECO:0000313" key="4">
    <source>
        <dbReference type="Proteomes" id="UP000003094"/>
    </source>
</evidence>
<gene>
    <name evidence="3" type="ORF">PVOR_08610</name>
</gene>
<dbReference type="KEGG" id="pvo:PVOR_08610"/>
<feature type="domain" description="SMEK" evidence="2">
    <location>
        <begin position="9"/>
        <end position="143"/>
    </location>
</feature>
<proteinExistence type="predicted"/>
<feature type="domain" description="ABC-three component systems C-terminal" evidence="1">
    <location>
        <begin position="176"/>
        <end position="313"/>
    </location>
</feature>
<evidence type="ECO:0000259" key="1">
    <source>
        <dbReference type="Pfam" id="PF20275"/>
    </source>
</evidence>
<dbReference type="Pfam" id="PF21941">
    <property type="entry name" value="SMEK_N"/>
    <property type="match status" value="1"/>
</dbReference>
<protein>
    <recommendedName>
        <fullName evidence="5">SMEK domain-containing protein</fullName>
    </recommendedName>
</protein>
<comment type="caution">
    <text evidence="3">The sequence shown here is derived from an EMBL/GenBank/DDBJ whole genome shotgun (WGS) entry which is preliminary data.</text>
</comment>
<organism evidence="3 4">
    <name type="scientific">Paenibacillus vortex V453</name>
    <dbReference type="NCBI Taxonomy" id="715225"/>
    <lineage>
        <taxon>Bacteria</taxon>
        <taxon>Bacillati</taxon>
        <taxon>Bacillota</taxon>
        <taxon>Bacilli</taxon>
        <taxon>Bacillales</taxon>
        <taxon>Paenibacillaceae</taxon>
        <taxon>Paenibacillus</taxon>
    </lineage>
</organism>
<dbReference type="RefSeq" id="WP_006208588.1">
    <property type="nucleotide sequence ID" value="NZ_ADHJ01000014.1"/>
</dbReference>
<evidence type="ECO:0000259" key="2">
    <source>
        <dbReference type="Pfam" id="PF21941"/>
    </source>
</evidence>
<reference evidence="3 4" key="1">
    <citation type="journal article" date="2010" name="BMC Genomics">
        <title>Genome sequence of the pattern forming Paenibacillus vortex bacterium reveals potential for thriving in complex environments.</title>
        <authorList>
            <person name="Sirota-Madi A."/>
            <person name="Olender T."/>
            <person name="Helman Y."/>
            <person name="Ingham C."/>
            <person name="Brainis I."/>
            <person name="Roth D."/>
            <person name="Hagi E."/>
            <person name="Brodsky L."/>
            <person name="Leshkowitz D."/>
            <person name="Galatenko V."/>
            <person name="Nikolaev V."/>
            <person name="Mugasimangalam R.C."/>
            <person name="Bransburg-Zabary S."/>
            <person name="Gutnick D.L."/>
            <person name="Lancet D."/>
            <person name="Ben-Jacob E."/>
        </authorList>
    </citation>
    <scope>NUCLEOTIDE SEQUENCE [LARGE SCALE GENOMIC DNA]</scope>
    <source>
        <strain evidence="3 4">V453</strain>
    </source>
</reference>
<dbReference type="InterPro" id="IPR046919">
    <property type="entry name" value="ABC-3C_CTD10"/>
</dbReference>
<evidence type="ECO:0000313" key="3">
    <source>
        <dbReference type="EMBL" id="EFU42328.1"/>
    </source>
</evidence>
<dbReference type="AlphaFoldDB" id="A0A2R9SY34"/>
<sequence>MNRSEYFNYIEEKLQVLAYRIEKRGRLNILDLNIYSESFFADLLNLLFNFKLVNLNVLKQNVEGIDLVDINGKIIAQVSSTCTKQKIEGSLKKKIFLKYQGFTFKFVSIAKDAGKLREGSFTNPHKALFSPADDIIDIGIILNVVLNMRIEKQREVYEFIKKELGKEVDVVKVDTNLATIINILASENLSSNIESPEINSFEIDKKIEFNDLLDIKETIDDYKIYYQKLDEKYAEFDREGANKSLSVFQIIKKQYILLQNGETNPCDLFFGIIDNVIKIILESKNYNEIPYEELEMCVYILVVDAFIRCKIFKNPEGYSYVAAG</sequence>
<evidence type="ECO:0008006" key="5">
    <source>
        <dbReference type="Google" id="ProtNLM"/>
    </source>
</evidence>
<name>A0A2R9SY34_9BACL</name>
<dbReference type="Proteomes" id="UP000003094">
    <property type="component" value="Unassembled WGS sequence"/>
</dbReference>
<dbReference type="EMBL" id="ADHJ01000014">
    <property type="protein sequence ID" value="EFU42328.1"/>
    <property type="molecule type" value="Genomic_DNA"/>
</dbReference>